<evidence type="ECO:0000313" key="2">
    <source>
        <dbReference type="Proteomes" id="UP001565220"/>
    </source>
</evidence>
<dbReference type="EMBL" id="JBGFFE010000005">
    <property type="protein sequence ID" value="MEY8763102.1"/>
    <property type="molecule type" value="Genomic_DNA"/>
</dbReference>
<comment type="caution">
    <text evidence="1">The sequence shown here is derived from an EMBL/GenBank/DDBJ whole genome shotgun (WGS) entry which is preliminary data.</text>
</comment>
<sequence>MKDNGFRTFIYEKDDKKYMMTLITYSISPTLSGYKPATLINVSNKYKNMYDLWCKYGKEYIKNINLEVFEIFRTDSSSILLFYNEIFLSRVLSSKANSDFLNKFGYSRDMSLKDSLGLLKDRYYYNFCPHEMGIFLGIPLQDVKDFICKDRKECICCGYWKVYNNREYALRIFKNYDKSKHDFMKLIEKNIGIAKAVEMLSSCSRF</sequence>
<accession>A0ABV4DV47</accession>
<gene>
    <name evidence="1" type="ORF">AB8S09_05480</name>
</gene>
<keyword evidence="2" id="KW-1185">Reference proteome</keyword>
<dbReference type="InterPro" id="IPR024523">
    <property type="entry name" value="DUF3793"/>
</dbReference>
<proteinExistence type="predicted"/>
<name>A0ABV4DV47_9CLOT</name>
<organism evidence="1 2">
    <name type="scientific">Clostridium lapidicellarium</name>
    <dbReference type="NCBI Taxonomy" id="3240931"/>
    <lineage>
        <taxon>Bacteria</taxon>
        <taxon>Bacillati</taxon>
        <taxon>Bacillota</taxon>
        <taxon>Clostridia</taxon>
        <taxon>Eubacteriales</taxon>
        <taxon>Clostridiaceae</taxon>
        <taxon>Clostridium</taxon>
    </lineage>
</organism>
<evidence type="ECO:0000313" key="1">
    <source>
        <dbReference type="EMBL" id="MEY8763102.1"/>
    </source>
</evidence>
<protein>
    <submittedName>
        <fullName evidence="1">DUF3793 family protein</fullName>
    </submittedName>
</protein>
<dbReference type="Pfam" id="PF12672">
    <property type="entry name" value="DUF3793"/>
    <property type="match status" value="1"/>
</dbReference>
<reference evidence="1 2" key="1">
    <citation type="submission" date="2024-08" db="EMBL/GenBank/DDBJ databases">
        <title>Clostridium lapicellarii sp. nov., and Clostridium renhuaiense sp. nov., two species isolated from the mud in a fermentation cellar used for producing sauce-flavour Chinese liquors.</title>
        <authorList>
            <person name="Yang F."/>
            <person name="Wang H."/>
            <person name="Chen L.Q."/>
            <person name="Zhou N."/>
            <person name="Lu J.J."/>
            <person name="Pu X.X."/>
            <person name="Wan B."/>
            <person name="Wang L."/>
            <person name="Liu S.J."/>
        </authorList>
    </citation>
    <scope>NUCLEOTIDE SEQUENCE [LARGE SCALE GENOMIC DNA]</scope>
    <source>
        <strain evidence="1 2">MT-113</strain>
    </source>
</reference>
<dbReference type="Proteomes" id="UP001565220">
    <property type="component" value="Unassembled WGS sequence"/>
</dbReference>
<dbReference type="RefSeq" id="WP_294181906.1">
    <property type="nucleotide sequence ID" value="NZ_JBGFFE010000005.1"/>
</dbReference>